<accession>A0ABV7TFC4</accession>
<dbReference type="RefSeq" id="WP_386735525.1">
    <property type="nucleotide sequence ID" value="NZ_JBHRXI010000010.1"/>
</dbReference>
<dbReference type="Proteomes" id="UP001595629">
    <property type="component" value="Unassembled WGS sequence"/>
</dbReference>
<keyword evidence="2" id="KW-1133">Transmembrane helix</keyword>
<evidence type="ECO:0000256" key="2">
    <source>
        <dbReference type="SAM" id="Phobius"/>
    </source>
</evidence>
<dbReference type="EMBL" id="JBHRXI010000010">
    <property type="protein sequence ID" value="MFC3614322.1"/>
    <property type="molecule type" value="Genomic_DNA"/>
</dbReference>
<dbReference type="PANTHER" id="PTHR32309:SF31">
    <property type="entry name" value="CAPSULAR EXOPOLYSACCHARIDE FAMILY"/>
    <property type="match status" value="1"/>
</dbReference>
<dbReference type="PANTHER" id="PTHR32309">
    <property type="entry name" value="TYROSINE-PROTEIN KINASE"/>
    <property type="match status" value="1"/>
</dbReference>
<organism evidence="3 4">
    <name type="scientific">Lutimaribacter marinistellae</name>
    <dbReference type="NCBI Taxonomy" id="1820329"/>
    <lineage>
        <taxon>Bacteria</taxon>
        <taxon>Pseudomonadati</taxon>
        <taxon>Pseudomonadota</taxon>
        <taxon>Alphaproteobacteria</taxon>
        <taxon>Rhodobacterales</taxon>
        <taxon>Roseobacteraceae</taxon>
        <taxon>Lutimaribacter</taxon>
    </lineage>
</organism>
<evidence type="ECO:0000313" key="3">
    <source>
        <dbReference type="EMBL" id="MFC3614322.1"/>
    </source>
</evidence>
<dbReference type="InterPro" id="IPR050445">
    <property type="entry name" value="Bact_polysacc_biosynth/exp"/>
</dbReference>
<reference evidence="4" key="1">
    <citation type="journal article" date="2019" name="Int. J. Syst. Evol. Microbiol.">
        <title>The Global Catalogue of Microorganisms (GCM) 10K type strain sequencing project: providing services to taxonomists for standard genome sequencing and annotation.</title>
        <authorList>
            <consortium name="The Broad Institute Genomics Platform"/>
            <consortium name="The Broad Institute Genome Sequencing Center for Infectious Disease"/>
            <person name="Wu L."/>
            <person name="Ma J."/>
        </authorList>
    </citation>
    <scope>NUCLEOTIDE SEQUENCE [LARGE SCALE GENOMIC DNA]</scope>
    <source>
        <strain evidence="4">KCTC 42911</strain>
    </source>
</reference>
<keyword evidence="1" id="KW-0175">Coiled coil</keyword>
<gene>
    <name evidence="3" type="ORF">ACFORG_11165</name>
</gene>
<evidence type="ECO:0000256" key="1">
    <source>
        <dbReference type="SAM" id="Coils"/>
    </source>
</evidence>
<feature type="transmembrane region" description="Helical" evidence="2">
    <location>
        <begin position="18"/>
        <end position="37"/>
    </location>
</feature>
<keyword evidence="2" id="KW-0472">Membrane</keyword>
<protein>
    <submittedName>
        <fullName evidence="3">DUF874 domain-containing protein</fullName>
    </submittedName>
</protein>
<comment type="caution">
    <text evidence="3">The sequence shown here is derived from an EMBL/GenBank/DDBJ whole genome shotgun (WGS) entry which is preliminary data.</text>
</comment>
<proteinExistence type="predicted"/>
<evidence type="ECO:0000313" key="4">
    <source>
        <dbReference type="Proteomes" id="UP001595629"/>
    </source>
</evidence>
<feature type="coiled-coil region" evidence="1">
    <location>
        <begin position="258"/>
        <end position="320"/>
    </location>
</feature>
<name>A0ABV7TFC4_9RHOB</name>
<keyword evidence="2" id="KW-0812">Transmembrane</keyword>
<keyword evidence="4" id="KW-1185">Reference proteome</keyword>
<sequence>MGSLASLDDFLHMLRRRALLIVLVSLIGCMLSLFWALSQQHEYEASEVIQIAQPRIADNLARTTVEGSSARRLQAIQHRLMTRDSVLETMEKYGLYANLPALTTQEKVARFRQSVRIDGVAAARDGMADDGTISVLTITARMPTALLAQQIAHEFGQRTVELSKQNRIENARETLAFFDAQEQSLLTEIASVEDEITDFRRNNNLVLPSSLEVRREEISSINSELLTIARERIELERAIDKAGRDERPATAERLRGEYREQLSVLDAQEALLEDYKREIEALISTSPQLERQLGAYERELEQLRAELDRIHANRLEAELGFRLEAERQSERLMVIEEAVIPDYPVTESRKKKAVLGGAASFFFAVALAFLLDLRSGVIRSATQMESELGIAPVVTVPILDTRPRRRWIFSRRRRRDALDKPAAG</sequence>
<feature type="transmembrane region" description="Helical" evidence="2">
    <location>
        <begin position="353"/>
        <end position="371"/>
    </location>
</feature>